<sequence>MAPSGPCLMLDPLGVAKHPPDRRSIKTATTSAGKKVSFWLEEHTTSKGILLLGAICPDTPDPYGGDAIPSFLEVVGVDEGLALLRLRTPDRGVPTDYFVCDIADDDQKVAQRLPQGIYCSGGSVGLLRIVDGSSNNSRDKFLVANLRIELDENTEKMEAHLDRWSPYLRDKWNQQKVDLPFPEDKKGEYMCEWRTDQVVSLGNSLLWFDLWRGILRCSNLLLPGCSSEDHEPPKFQYVPLPRLSPEKPIKDAHHRRERPEPFRSVACCQGKFIKLVNLHCPDGNSLEVETWKLGRTTRNNDGWAWSMEGTYKYEKLRETFKDKFPPESSLPQWKVKPPCFPVLGTHNSSILYLTLSAQNKAFLVRISVKDKKTVRMAEYSTFCKHRNLLRPVDLSKGNASCTDPTDEWELVHIWGSRTRKNLLSRMTPSWLSKS</sequence>
<protein>
    <recommendedName>
        <fullName evidence="1">DUF1618 domain-containing protein</fullName>
    </recommendedName>
</protein>
<reference evidence="2" key="1">
    <citation type="submission" date="2018-04" db="EMBL/GenBank/DDBJ databases">
        <title>WGS assembly of Panicum hallii.</title>
        <authorList>
            <person name="Lovell J."/>
            <person name="Jenkins J."/>
            <person name="Lowry D."/>
            <person name="Mamidi S."/>
            <person name="Sreedasyam A."/>
            <person name="Weng X."/>
            <person name="Barry K."/>
            <person name="Bonette J."/>
            <person name="Campitelli B."/>
            <person name="Daum C."/>
            <person name="Gordon S."/>
            <person name="Gould B."/>
            <person name="Lipzen A."/>
            <person name="Macqueen A."/>
            <person name="Palacio-Mejia J."/>
            <person name="Plott C."/>
            <person name="Shakirov E."/>
            <person name="Shu S."/>
            <person name="Yoshinaga Y."/>
            <person name="Zane M."/>
            <person name="Rokhsar D."/>
            <person name="Grimwood J."/>
            <person name="Schmutz J."/>
            <person name="Juenger T."/>
        </authorList>
    </citation>
    <scope>NUCLEOTIDE SEQUENCE [LARGE SCALE GENOMIC DNA]</scope>
    <source>
        <strain evidence="2">FIL2</strain>
    </source>
</reference>
<accession>A0A2S3I109</accession>
<evidence type="ECO:0000259" key="1">
    <source>
        <dbReference type="Pfam" id="PF07762"/>
    </source>
</evidence>
<proteinExistence type="predicted"/>
<organism evidence="2">
    <name type="scientific">Panicum hallii</name>
    <dbReference type="NCBI Taxonomy" id="206008"/>
    <lineage>
        <taxon>Eukaryota</taxon>
        <taxon>Viridiplantae</taxon>
        <taxon>Streptophyta</taxon>
        <taxon>Embryophyta</taxon>
        <taxon>Tracheophyta</taxon>
        <taxon>Spermatophyta</taxon>
        <taxon>Magnoliopsida</taxon>
        <taxon>Liliopsida</taxon>
        <taxon>Poales</taxon>
        <taxon>Poaceae</taxon>
        <taxon>PACMAD clade</taxon>
        <taxon>Panicoideae</taxon>
        <taxon>Panicodae</taxon>
        <taxon>Paniceae</taxon>
        <taxon>Panicinae</taxon>
        <taxon>Panicum</taxon>
        <taxon>Panicum sect. Panicum</taxon>
    </lineage>
</organism>
<dbReference type="Gramene" id="PAN34123">
    <property type="protein sequence ID" value="PAN34123"/>
    <property type="gene ID" value="PAHAL_6G070000"/>
</dbReference>
<name>A0A2S3I109_9POAL</name>
<dbReference type="Pfam" id="PF07762">
    <property type="entry name" value="DUF1618"/>
    <property type="match status" value="1"/>
</dbReference>
<dbReference type="InterPro" id="IPR011676">
    <property type="entry name" value="DUF1618"/>
</dbReference>
<dbReference type="EMBL" id="CM008051">
    <property type="protein sequence ID" value="PAN34123.1"/>
    <property type="molecule type" value="Genomic_DNA"/>
</dbReference>
<dbReference type="PANTHER" id="PTHR33074">
    <property type="entry name" value="EXPRESSED PROTEIN-RELATED"/>
    <property type="match status" value="1"/>
</dbReference>
<gene>
    <name evidence="2" type="ORF">PAHAL_6G070000</name>
</gene>
<dbReference type="Proteomes" id="UP000243499">
    <property type="component" value="Chromosome 6"/>
</dbReference>
<evidence type="ECO:0000313" key="2">
    <source>
        <dbReference type="EMBL" id="PAN34123.1"/>
    </source>
</evidence>
<feature type="domain" description="DUF1618" evidence="1">
    <location>
        <begin position="207"/>
        <end position="352"/>
    </location>
</feature>
<dbReference type="AlphaFoldDB" id="A0A2S3I109"/>